<reference evidence="6 7" key="1">
    <citation type="submission" date="2020-08" db="EMBL/GenBank/DDBJ databases">
        <title>Sequencing the genomes of 1000 actinobacteria strains.</title>
        <authorList>
            <person name="Klenk H.-P."/>
        </authorList>
    </citation>
    <scope>NUCLEOTIDE SEQUENCE [LARGE SCALE GENOMIC DNA]</scope>
    <source>
        <strain evidence="6 7">DSM 24823</strain>
    </source>
</reference>
<protein>
    <submittedName>
        <fullName evidence="6">Signal transduction histidine kinase</fullName>
    </submittedName>
</protein>
<comment type="caution">
    <text evidence="6">The sequence shown here is derived from an EMBL/GenBank/DDBJ whole genome shotgun (WGS) entry which is preliminary data.</text>
</comment>
<keyword evidence="2 6" id="KW-0418">Kinase</keyword>
<dbReference type="PANTHER" id="PTHR24421:SF59">
    <property type="entry name" value="OXYGEN SENSOR HISTIDINE KINASE NREB"/>
    <property type="match status" value="1"/>
</dbReference>
<feature type="transmembrane region" description="Helical" evidence="4">
    <location>
        <begin position="144"/>
        <end position="165"/>
    </location>
</feature>
<dbReference type="Gene3D" id="3.30.565.10">
    <property type="entry name" value="Histidine kinase-like ATPase, C-terminal domain"/>
    <property type="match status" value="1"/>
</dbReference>
<evidence type="ECO:0000256" key="1">
    <source>
        <dbReference type="ARBA" id="ARBA00022679"/>
    </source>
</evidence>
<dbReference type="EMBL" id="JACHMU010000001">
    <property type="protein sequence ID" value="MBB5743195.1"/>
    <property type="molecule type" value="Genomic_DNA"/>
</dbReference>
<proteinExistence type="predicted"/>
<dbReference type="GO" id="GO:0046983">
    <property type="term" value="F:protein dimerization activity"/>
    <property type="evidence" value="ECO:0007669"/>
    <property type="project" value="InterPro"/>
</dbReference>
<dbReference type="GO" id="GO:0000155">
    <property type="term" value="F:phosphorelay sensor kinase activity"/>
    <property type="evidence" value="ECO:0007669"/>
    <property type="project" value="InterPro"/>
</dbReference>
<evidence type="ECO:0000256" key="3">
    <source>
        <dbReference type="ARBA" id="ARBA00023012"/>
    </source>
</evidence>
<dbReference type="InterPro" id="IPR050482">
    <property type="entry name" value="Sensor_HK_TwoCompSys"/>
</dbReference>
<feature type="transmembrane region" description="Helical" evidence="4">
    <location>
        <begin position="45"/>
        <end position="65"/>
    </location>
</feature>
<dbReference type="Proteomes" id="UP000517712">
    <property type="component" value="Unassembled WGS sequence"/>
</dbReference>
<keyword evidence="4" id="KW-1133">Transmembrane helix</keyword>
<dbReference type="Gene3D" id="1.20.5.1930">
    <property type="match status" value="1"/>
</dbReference>
<evidence type="ECO:0000256" key="2">
    <source>
        <dbReference type="ARBA" id="ARBA00022777"/>
    </source>
</evidence>
<keyword evidence="1" id="KW-0808">Transferase</keyword>
<feature type="transmembrane region" description="Helical" evidence="4">
    <location>
        <begin position="96"/>
        <end position="114"/>
    </location>
</feature>
<sequence>MNRFPATVGVGHRAGRRADDLARYAILGLSLAVGVVTVISDELAVQGWLWSGVLVAWFLTTNLAVSRRPGRAVRLALYGCAVLASWALLLTVSSRGSLVVILLIAVAAIGSSLLPLPWVLAVVTANCVVVLVHAWSTGADALDGIGASIFYLVIHLAVVFTAYAMSREALLRAELEQKNVALEAASVLLEDSTAASERLRISRDLHDSIGHQLTVLNLELTAARHRLDADADLQREGPAVRAHVRRAGGVAKDLLTDVRTTVGELRAAGPVDLRRDLERLARAVPSLQIHVAVDEGIDAGEQTCAAVVRAAQEIITNTIKHAEATELELELVREEDRLVLRGANDGTIPAGITPGHGLTGLSERLALLGGELVIRTTDQFTVEARLPLDPERRAPR</sequence>
<dbReference type="PANTHER" id="PTHR24421">
    <property type="entry name" value="NITRATE/NITRITE SENSOR PROTEIN NARX-RELATED"/>
    <property type="match status" value="1"/>
</dbReference>
<gene>
    <name evidence="6" type="ORF">HD600_001692</name>
</gene>
<accession>A0A7W9CCQ6</accession>
<evidence type="ECO:0000256" key="4">
    <source>
        <dbReference type="SAM" id="Phobius"/>
    </source>
</evidence>
<dbReference type="CDD" id="cd16917">
    <property type="entry name" value="HATPase_UhpB-NarQ-NarX-like"/>
    <property type="match status" value="1"/>
</dbReference>
<dbReference type="InterPro" id="IPR011712">
    <property type="entry name" value="Sig_transdc_His_kin_sub3_dim/P"/>
</dbReference>
<dbReference type="GO" id="GO:0016020">
    <property type="term" value="C:membrane"/>
    <property type="evidence" value="ECO:0007669"/>
    <property type="project" value="InterPro"/>
</dbReference>
<feature type="domain" description="Signal transduction histidine kinase subgroup 3 dimerisation and phosphoacceptor" evidence="5">
    <location>
        <begin position="197"/>
        <end position="267"/>
    </location>
</feature>
<name>A0A7W9CCQ6_9MICO</name>
<dbReference type="InterPro" id="IPR036890">
    <property type="entry name" value="HATPase_C_sf"/>
</dbReference>
<evidence type="ECO:0000259" key="5">
    <source>
        <dbReference type="Pfam" id="PF07730"/>
    </source>
</evidence>
<feature type="transmembrane region" description="Helical" evidence="4">
    <location>
        <begin position="21"/>
        <end position="39"/>
    </location>
</feature>
<keyword evidence="3" id="KW-0902">Two-component regulatory system</keyword>
<keyword evidence="7" id="KW-1185">Reference proteome</keyword>
<keyword evidence="4" id="KW-0472">Membrane</keyword>
<dbReference type="Pfam" id="PF07730">
    <property type="entry name" value="HisKA_3"/>
    <property type="match status" value="1"/>
</dbReference>
<dbReference type="AlphaFoldDB" id="A0A7W9CCQ6"/>
<organism evidence="6 7">
    <name type="scientific">Microbacterium ginsengiterrae</name>
    <dbReference type="NCBI Taxonomy" id="546115"/>
    <lineage>
        <taxon>Bacteria</taxon>
        <taxon>Bacillati</taxon>
        <taxon>Actinomycetota</taxon>
        <taxon>Actinomycetes</taxon>
        <taxon>Micrococcales</taxon>
        <taxon>Microbacteriaceae</taxon>
        <taxon>Microbacterium</taxon>
    </lineage>
</organism>
<feature type="transmembrane region" description="Helical" evidence="4">
    <location>
        <begin position="72"/>
        <end position="90"/>
    </location>
</feature>
<evidence type="ECO:0000313" key="7">
    <source>
        <dbReference type="Proteomes" id="UP000517712"/>
    </source>
</evidence>
<evidence type="ECO:0000313" key="6">
    <source>
        <dbReference type="EMBL" id="MBB5743195.1"/>
    </source>
</evidence>
<keyword evidence="4" id="KW-0812">Transmembrane</keyword>
<dbReference type="SUPFAM" id="SSF55874">
    <property type="entry name" value="ATPase domain of HSP90 chaperone/DNA topoisomerase II/histidine kinase"/>
    <property type="match status" value="1"/>
</dbReference>
<dbReference type="RefSeq" id="WP_184282968.1">
    <property type="nucleotide sequence ID" value="NZ_BAAAPG010000001.1"/>
</dbReference>